<dbReference type="RefSeq" id="WP_377046238.1">
    <property type="nucleotide sequence ID" value="NZ_JBHLUN010000015.1"/>
</dbReference>
<dbReference type="Gene3D" id="2.40.160.50">
    <property type="entry name" value="membrane protein fhac: a member of the omp85/tpsb transporter family"/>
    <property type="match status" value="1"/>
</dbReference>
<dbReference type="PANTHER" id="PTHR12815:SF42">
    <property type="entry name" value="BACTERIAL SURFACE ANTIGEN (D15) DOMAIN-CONTAINING PROTEIN"/>
    <property type="match status" value="1"/>
</dbReference>
<feature type="chain" id="PRO_5046870013" evidence="5">
    <location>
        <begin position="25"/>
        <end position="656"/>
    </location>
</feature>
<gene>
    <name evidence="7" type="ORF">ACFFGY_19730</name>
</gene>
<dbReference type="Gene3D" id="3.10.20.310">
    <property type="entry name" value="membrane protein fhac"/>
    <property type="match status" value="1"/>
</dbReference>
<dbReference type="Proteomes" id="UP001589865">
    <property type="component" value="Unassembled WGS sequence"/>
</dbReference>
<feature type="domain" description="Bacterial surface antigen (D15)" evidence="6">
    <location>
        <begin position="355"/>
        <end position="656"/>
    </location>
</feature>
<proteinExistence type="predicted"/>
<evidence type="ECO:0000256" key="1">
    <source>
        <dbReference type="ARBA" id="ARBA00004370"/>
    </source>
</evidence>
<evidence type="ECO:0000256" key="5">
    <source>
        <dbReference type="SAM" id="SignalP"/>
    </source>
</evidence>
<keyword evidence="8" id="KW-1185">Reference proteome</keyword>
<evidence type="ECO:0000256" key="4">
    <source>
        <dbReference type="SAM" id="MobiDB-lite"/>
    </source>
</evidence>
<protein>
    <submittedName>
        <fullName evidence="7">BamA/TamA family outer membrane protein</fullName>
    </submittedName>
</protein>
<keyword evidence="2" id="KW-1134">Transmembrane beta strand</keyword>
<evidence type="ECO:0000313" key="7">
    <source>
        <dbReference type="EMBL" id="MFC0410488.1"/>
    </source>
</evidence>
<evidence type="ECO:0000259" key="6">
    <source>
        <dbReference type="Pfam" id="PF01103"/>
    </source>
</evidence>
<dbReference type="InterPro" id="IPR039910">
    <property type="entry name" value="D15-like"/>
</dbReference>
<dbReference type="InterPro" id="IPR000184">
    <property type="entry name" value="Bac_surfAg_D15"/>
</dbReference>
<dbReference type="EMBL" id="JBHLUN010000015">
    <property type="protein sequence ID" value="MFC0410488.1"/>
    <property type="molecule type" value="Genomic_DNA"/>
</dbReference>
<keyword evidence="3" id="KW-0472">Membrane</keyword>
<evidence type="ECO:0000256" key="3">
    <source>
        <dbReference type="ARBA" id="ARBA00023136"/>
    </source>
</evidence>
<accession>A0ABV6K121</accession>
<name>A0ABV6K121_9PROT</name>
<organism evidence="7 8">
    <name type="scientific">Roseomonas elaeocarpi</name>
    <dbReference type="NCBI Taxonomy" id="907779"/>
    <lineage>
        <taxon>Bacteria</taxon>
        <taxon>Pseudomonadati</taxon>
        <taxon>Pseudomonadota</taxon>
        <taxon>Alphaproteobacteria</taxon>
        <taxon>Acetobacterales</taxon>
        <taxon>Roseomonadaceae</taxon>
        <taxon>Roseomonas</taxon>
    </lineage>
</organism>
<comment type="subcellular location">
    <subcellularLocation>
        <location evidence="1">Membrane</location>
    </subcellularLocation>
</comment>
<feature type="signal peptide" evidence="5">
    <location>
        <begin position="1"/>
        <end position="24"/>
    </location>
</feature>
<keyword evidence="5" id="KW-0732">Signal</keyword>
<reference evidence="7 8" key="1">
    <citation type="submission" date="2024-09" db="EMBL/GenBank/DDBJ databases">
        <authorList>
            <person name="Sun Q."/>
            <person name="Mori K."/>
        </authorList>
    </citation>
    <scope>NUCLEOTIDE SEQUENCE [LARGE SCALE GENOMIC DNA]</scope>
    <source>
        <strain evidence="7 8">TBRC 5777</strain>
    </source>
</reference>
<sequence>MRPLHRLPVLLAAAGLLASLPPEASRAQAPSPDATSNAAAKDSPDAPAPVGSGDTAGAPPSPAEASDQASLPYETTLKETGNGELDGAIRTVSALRRLQTVAPTTAEGLVARATQERDLVTRALRAEGFYDGKPVVLVDGKAPDTPNLALDIAHHQGPVPVTVGAEPGPRYTIGSLRVSPEVPEADISGAGDIQGIKVGDPARSEAVISAGDKLTEGMKDTGFPFAQVVRRRVVVDHDTHLMEVTYILQPGPRARFATPSVEGATRVDPKMLNAVAGQLDGRQYDPKQLDRVRRDLVNLGVFGTVRTKTGDALDNEGRLPTTFLVVERPRHAIGITGAYETRNGPTVTTYWEHRNLFGGAEKLRLEGTVGRTDQSSSGNSFNAKVDANLRSPWIAGRNLTLVADIAAIRERLLAYNRDAVTGSLALETKPEPRLTLSGGILTEVGRTTEFETPTRHYQLVGLLGTAVWEDTDNLLDPSKGVRGNLLVSPIYPINGGDPFVRLRATGSGYYDVTGSKSTILAGRLSVGSIVGTSDYLAVPPQLRFYSGGGGSVRGYDFQRIGPRRANDTPRGGLSVVEASIEVRQKVYGNFGMAAFVDGGSVGSNSNPSFNSLAFGAGLGVRYATAIGPIRADVALPLKDISGNSGYGLYVGIGQAF</sequence>
<dbReference type="Pfam" id="PF01103">
    <property type="entry name" value="Omp85"/>
    <property type="match status" value="1"/>
</dbReference>
<comment type="caution">
    <text evidence="7">The sequence shown here is derived from an EMBL/GenBank/DDBJ whole genome shotgun (WGS) entry which is preliminary data.</text>
</comment>
<feature type="region of interest" description="Disordered" evidence="4">
    <location>
        <begin position="22"/>
        <end position="69"/>
    </location>
</feature>
<dbReference type="PANTHER" id="PTHR12815">
    <property type="entry name" value="SORTING AND ASSEMBLY MACHINERY SAMM50 PROTEIN FAMILY MEMBER"/>
    <property type="match status" value="1"/>
</dbReference>
<evidence type="ECO:0000313" key="8">
    <source>
        <dbReference type="Proteomes" id="UP001589865"/>
    </source>
</evidence>
<evidence type="ECO:0000256" key="2">
    <source>
        <dbReference type="ARBA" id="ARBA00022452"/>
    </source>
</evidence>
<keyword evidence="2" id="KW-0812">Transmembrane</keyword>